<evidence type="ECO:0000256" key="14">
    <source>
        <dbReference type="ARBA" id="ARBA00049551"/>
    </source>
</evidence>
<dbReference type="EC" id="7.1.1.2" evidence="3 15"/>
<dbReference type="PANTHER" id="PTHR11435:SF1">
    <property type="entry name" value="NADH-UBIQUINONE OXIDOREDUCTASE CHAIN 6"/>
    <property type="match status" value="1"/>
</dbReference>
<evidence type="ECO:0000256" key="5">
    <source>
        <dbReference type="ARBA" id="ARBA00022448"/>
    </source>
</evidence>
<keyword evidence="13 15" id="KW-0472">Membrane</keyword>
<sequence>MTVIMLMAFGACSVLMFPMMAQPFSLGLSIMLSTLFLCMSSAMLISSWYAYILFLIYVGGLLVMFAYVAALSPNTLFSGMNAIIFFIMLSTIISAILYSHYFIDPMKTEILNTWAETKKLKTYGIELVSPHYISILIALGTILLLNLIVVVKICFYQHTPLRPFKV</sequence>
<keyword evidence="10 15" id="KW-1133">Transmembrane helix</keyword>
<evidence type="ECO:0000313" key="16">
    <source>
        <dbReference type="EMBL" id="BBB55826.1"/>
    </source>
</evidence>
<keyword evidence="11 15" id="KW-0520">NAD</keyword>
<keyword evidence="15" id="KW-0830">Ubiquinone</keyword>
<geneLocation type="mitochondrion" evidence="16"/>
<comment type="similarity">
    <text evidence="2 15">Belongs to the complex I subunit 6 family.</text>
</comment>
<protein>
    <recommendedName>
        <fullName evidence="4 15">NADH-ubiquinone oxidoreductase chain 6</fullName>
        <ecNumber evidence="3 15">7.1.1.2</ecNumber>
    </recommendedName>
</protein>
<proteinExistence type="inferred from homology"/>
<dbReference type="EMBL" id="LC276220">
    <property type="protein sequence ID" value="BBB55826.1"/>
    <property type="molecule type" value="Genomic_DNA"/>
</dbReference>
<evidence type="ECO:0000256" key="3">
    <source>
        <dbReference type="ARBA" id="ARBA00012944"/>
    </source>
</evidence>
<dbReference type="InterPro" id="IPR001457">
    <property type="entry name" value="NADH_UbQ/plastoQ_OxRdtase_su6"/>
</dbReference>
<dbReference type="Pfam" id="PF00499">
    <property type="entry name" value="Oxidored_q3"/>
    <property type="match status" value="1"/>
</dbReference>
<feature type="transmembrane region" description="Helical" evidence="15">
    <location>
        <begin position="45"/>
        <end position="70"/>
    </location>
</feature>
<evidence type="ECO:0000256" key="11">
    <source>
        <dbReference type="ARBA" id="ARBA00023027"/>
    </source>
</evidence>
<keyword evidence="6 15" id="KW-0679">Respiratory chain</keyword>
<evidence type="ECO:0000256" key="10">
    <source>
        <dbReference type="ARBA" id="ARBA00022989"/>
    </source>
</evidence>
<dbReference type="GO" id="GO:0008137">
    <property type="term" value="F:NADH dehydrogenase (ubiquinone) activity"/>
    <property type="evidence" value="ECO:0007669"/>
    <property type="project" value="UniProtKB-UniRule"/>
</dbReference>
<feature type="transmembrane region" description="Helical" evidence="15">
    <location>
        <begin position="132"/>
        <end position="155"/>
    </location>
</feature>
<evidence type="ECO:0000256" key="6">
    <source>
        <dbReference type="ARBA" id="ARBA00022660"/>
    </source>
</evidence>
<name>A0A347ZWY4_9CAEN</name>
<comment type="catalytic activity">
    <reaction evidence="14 15">
        <text>a ubiquinone + NADH + 5 H(+)(in) = a ubiquinol + NAD(+) + 4 H(+)(out)</text>
        <dbReference type="Rhea" id="RHEA:29091"/>
        <dbReference type="Rhea" id="RHEA-COMP:9565"/>
        <dbReference type="Rhea" id="RHEA-COMP:9566"/>
        <dbReference type="ChEBI" id="CHEBI:15378"/>
        <dbReference type="ChEBI" id="CHEBI:16389"/>
        <dbReference type="ChEBI" id="CHEBI:17976"/>
        <dbReference type="ChEBI" id="CHEBI:57540"/>
        <dbReference type="ChEBI" id="CHEBI:57945"/>
        <dbReference type="EC" id="7.1.1.2"/>
    </reaction>
</comment>
<keyword evidence="8 15" id="KW-1278">Translocase</keyword>
<keyword evidence="12 15" id="KW-0496">Mitochondrion</keyword>
<reference evidence="16" key="1">
    <citation type="submission" date="2017-06" db="EMBL/GenBank/DDBJ databases">
        <title>Complete mitochondrial genomes of four Oncomelania hupensis subspecies.</title>
        <authorList>
            <person name="Hino A."/>
            <person name="Kikuchi T."/>
        </authorList>
    </citation>
    <scope>NUCLEOTIDE SEQUENCE</scope>
    <source>
        <strain evidence="16">NnOHH1</strain>
    </source>
</reference>
<evidence type="ECO:0000256" key="8">
    <source>
        <dbReference type="ARBA" id="ARBA00022967"/>
    </source>
</evidence>
<evidence type="ECO:0000256" key="12">
    <source>
        <dbReference type="ARBA" id="ARBA00023128"/>
    </source>
</evidence>
<evidence type="ECO:0000256" key="13">
    <source>
        <dbReference type="ARBA" id="ARBA00023136"/>
    </source>
</evidence>
<dbReference type="PANTHER" id="PTHR11435">
    <property type="entry name" value="NADH UBIQUINONE OXIDOREDUCTASE SUBUNIT ND6"/>
    <property type="match status" value="1"/>
</dbReference>
<accession>A0A347ZWY4</accession>
<organism evidence="16">
    <name type="scientific">Oncomelania hupensis hupensis</name>
    <dbReference type="NCBI Taxonomy" id="111462"/>
    <lineage>
        <taxon>Eukaryota</taxon>
        <taxon>Metazoa</taxon>
        <taxon>Spiralia</taxon>
        <taxon>Lophotrochozoa</taxon>
        <taxon>Mollusca</taxon>
        <taxon>Gastropoda</taxon>
        <taxon>Caenogastropoda</taxon>
        <taxon>Littorinimorpha</taxon>
        <taxon>Truncatelloidea</taxon>
        <taxon>Pomatiopsidae</taxon>
        <taxon>Oncomelania</taxon>
    </lineage>
</organism>
<evidence type="ECO:0000256" key="1">
    <source>
        <dbReference type="ARBA" id="ARBA00004225"/>
    </source>
</evidence>
<feature type="transmembrane region" description="Helical" evidence="15">
    <location>
        <begin position="82"/>
        <end position="103"/>
    </location>
</feature>
<dbReference type="AlphaFoldDB" id="A0A347ZWY4"/>
<keyword evidence="7 15" id="KW-0812">Transmembrane</keyword>
<evidence type="ECO:0000256" key="9">
    <source>
        <dbReference type="ARBA" id="ARBA00022982"/>
    </source>
</evidence>
<gene>
    <name evidence="16" type="primary">ND6</name>
</gene>
<comment type="function">
    <text evidence="15">Core subunit of the mitochondrial membrane respiratory chain NADH dehydrogenase (Complex I) which catalyzes electron transfer from NADH through the respiratory chain, using ubiquinone as an electron acceptor. Essential for the catalytic activity and assembly of complex I.</text>
</comment>
<evidence type="ECO:0000256" key="7">
    <source>
        <dbReference type="ARBA" id="ARBA00022692"/>
    </source>
</evidence>
<evidence type="ECO:0000256" key="4">
    <source>
        <dbReference type="ARBA" id="ARBA00021095"/>
    </source>
</evidence>
<dbReference type="GO" id="GO:0031966">
    <property type="term" value="C:mitochondrial membrane"/>
    <property type="evidence" value="ECO:0007669"/>
    <property type="project" value="UniProtKB-SubCell"/>
</dbReference>
<keyword evidence="9 15" id="KW-0249">Electron transport</keyword>
<evidence type="ECO:0000256" key="15">
    <source>
        <dbReference type="RuleBase" id="RU004430"/>
    </source>
</evidence>
<dbReference type="InterPro" id="IPR050269">
    <property type="entry name" value="ComplexI_Subunit6"/>
</dbReference>
<comment type="subcellular location">
    <subcellularLocation>
        <location evidence="1 15">Mitochondrion membrane</location>
        <topology evidence="1 15">Multi-pass membrane protein</topology>
    </subcellularLocation>
</comment>
<keyword evidence="5 15" id="KW-0813">Transport</keyword>
<evidence type="ECO:0000256" key="2">
    <source>
        <dbReference type="ARBA" id="ARBA00005698"/>
    </source>
</evidence>